<feature type="signal peptide" evidence="2">
    <location>
        <begin position="1"/>
        <end position="22"/>
    </location>
</feature>
<keyword evidence="1" id="KW-1133">Transmembrane helix</keyword>
<reference evidence="3 4" key="1">
    <citation type="submission" date="2023-07" db="EMBL/GenBank/DDBJ databases">
        <title>Genomic Encyclopedia of Type Strains, Phase IV (KMG-IV): sequencing the most valuable type-strain genomes for metagenomic binning, comparative biology and taxonomic classification.</title>
        <authorList>
            <person name="Goeker M."/>
        </authorList>
    </citation>
    <scope>NUCLEOTIDE SEQUENCE [LARGE SCALE GENOMIC DNA]</scope>
    <source>
        <strain evidence="3 4">DSM 15561</strain>
    </source>
</reference>
<name>A0ABU0LS98_9HYPH</name>
<keyword evidence="1" id="KW-0812">Transmembrane</keyword>
<gene>
    <name evidence="3" type="ORF">QOZ99_002429</name>
</gene>
<accession>A0ABU0LS98</accession>
<evidence type="ECO:0000256" key="1">
    <source>
        <dbReference type="SAM" id="Phobius"/>
    </source>
</evidence>
<dbReference type="Proteomes" id="UP001235094">
    <property type="component" value="Unassembled WGS sequence"/>
</dbReference>
<sequence length="311" mass="33354">MRAPPRLPAGLLLLLAPLFAGAAAQAQVRAVDLYAPRPFGYTIGDTIELSAEIALDAPFRLDPASLPRPRALSYWLDLRDVRLDDRGVADGVQRYTLHLAYQTFYAPLEPKRLDLPALPLTAADGGRRIELSVPSWSFLMSPLREIVASAGGTTMALRPDMAPPRIATAGTLRHLGVALIGALLALLLLAWHLGWGPLGRRRTRPFARAARAVTAELAPSTSSPPAYGRALVALHRAFDATAGAGVFAEDLPGFFAAHPAFAPVEGEVRRLFAASRRLFFGEDPAAAARELAPEDVLALARRLRAVERGSA</sequence>
<protein>
    <submittedName>
        <fullName evidence="3">MxaA protein</fullName>
    </submittedName>
</protein>
<evidence type="ECO:0000313" key="4">
    <source>
        <dbReference type="Proteomes" id="UP001235094"/>
    </source>
</evidence>
<evidence type="ECO:0000256" key="2">
    <source>
        <dbReference type="SAM" id="SignalP"/>
    </source>
</evidence>
<feature type="chain" id="PRO_5046628185" evidence="2">
    <location>
        <begin position="23"/>
        <end position="311"/>
    </location>
</feature>
<comment type="caution">
    <text evidence="3">The sequence shown here is derived from an EMBL/GenBank/DDBJ whole genome shotgun (WGS) entry which is preliminary data.</text>
</comment>
<dbReference type="RefSeq" id="WP_306890231.1">
    <property type="nucleotide sequence ID" value="NZ_JAUSVR010000007.1"/>
</dbReference>
<dbReference type="EMBL" id="JAUSVR010000007">
    <property type="protein sequence ID" value="MDQ0511530.1"/>
    <property type="molecule type" value="Genomic_DNA"/>
</dbReference>
<feature type="transmembrane region" description="Helical" evidence="1">
    <location>
        <begin position="175"/>
        <end position="195"/>
    </location>
</feature>
<keyword evidence="4" id="KW-1185">Reference proteome</keyword>
<proteinExistence type="predicted"/>
<evidence type="ECO:0000313" key="3">
    <source>
        <dbReference type="EMBL" id="MDQ0511530.1"/>
    </source>
</evidence>
<organism evidence="3 4">
    <name type="scientific">Ancylobacter amanitiformis</name>
    <dbReference type="NCBI Taxonomy" id="217069"/>
    <lineage>
        <taxon>Bacteria</taxon>
        <taxon>Pseudomonadati</taxon>
        <taxon>Pseudomonadota</taxon>
        <taxon>Alphaproteobacteria</taxon>
        <taxon>Hyphomicrobiales</taxon>
        <taxon>Xanthobacteraceae</taxon>
        <taxon>Ancylobacter</taxon>
    </lineage>
</organism>
<keyword evidence="2" id="KW-0732">Signal</keyword>
<keyword evidence="1" id="KW-0472">Membrane</keyword>